<feature type="transmembrane region" description="Helical" evidence="2">
    <location>
        <begin position="49"/>
        <end position="76"/>
    </location>
</feature>
<feature type="transmembrane region" description="Helical" evidence="2">
    <location>
        <begin position="207"/>
        <end position="231"/>
    </location>
</feature>
<feature type="transmembrane region" description="Helical" evidence="2">
    <location>
        <begin position="96"/>
        <end position="116"/>
    </location>
</feature>
<evidence type="ECO:0000313" key="3">
    <source>
        <dbReference type="Proteomes" id="UP000694941"/>
    </source>
</evidence>
<feature type="transmembrane region" description="Helical" evidence="2">
    <location>
        <begin position="148"/>
        <end position="172"/>
    </location>
</feature>
<evidence type="ECO:0000313" key="5">
    <source>
        <dbReference type="RefSeq" id="XP_022245307.1"/>
    </source>
</evidence>
<sequence length="586" mass="64522">MEKPVANGKHWHNDELRNFEQNLQKMSFHQSKDGAKKEQDVHSFPEGGWGWVVCLASFWTNGIIFGVMNCYGVIFVKLKDQFEATHSDDAAFLTSWVGSVSIGMTFLLSPVASILIDKIGIRRTAFLGGFLASLGMFLSSLIKNLELLYLTYGVVLGSGASLAYTPSLVILGHYFKQRLGLVNGLVTAGSSVFTTIVPLLLKYLLDVVGLMTTMQILSAGMALLMVCALTFTPRLHLHHEAHPHRFTSFESLQEQSILGKPSHHGIINTHERYDLSVNCDQNDKKSCCLQVSRCHNMLDLSIWKNKAYVLWVWAIPIALFGYFVPYVHLVQHARDILPDANGEVLVTCIGLTSGLGRIVFGKLADFPRVNRIHLQQLAFISIGLLTMLLVVANQFAALVVVCLLLGLFDGCFISLLGPIAFDIVGSKGASQAIGFLLGLCSIPLTVGPPIAGILYDHLGNYKAAFLSAGVPPLIGASLMCIISRVSQQYPSHAAEQLVEEAAAETTSDDEEDYNTIPQEQAEEIGIWEKFSPSCLNTPKESTQETLHYTASLMHNEIKKQESQLQTHCSDEKDKLSQYVMEKESSV</sequence>
<feature type="transmembrane region" description="Helical" evidence="2">
    <location>
        <begin position="179"/>
        <end position="201"/>
    </location>
</feature>
<evidence type="ECO:0000256" key="1">
    <source>
        <dbReference type="SAM" id="MobiDB-lite"/>
    </source>
</evidence>
<feature type="transmembrane region" description="Helical" evidence="2">
    <location>
        <begin position="125"/>
        <end position="142"/>
    </location>
</feature>
<dbReference type="GeneID" id="106462350"/>
<protein>
    <submittedName>
        <fullName evidence="4 5">Monocarboxylate transporter 10-like isoform X1</fullName>
    </submittedName>
</protein>
<feature type="transmembrane region" description="Helical" evidence="2">
    <location>
        <begin position="344"/>
        <end position="360"/>
    </location>
</feature>
<keyword evidence="2" id="KW-1133">Transmembrane helix</keyword>
<dbReference type="PANTHER" id="PTHR11360">
    <property type="entry name" value="MONOCARBOXYLATE TRANSPORTER"/>
    <property type="match status" value="1"/>
</dbReference>
<keyword evidence="2" id="KW-0812">Transmembrane</keyword>
<dbReference type="RefSeq" id="XP_013777717.1">
    <property type="nucleotide sequence ID" value="XM_013922263.2"/>
</dbReference>
<dbReference type="Pfam" id="PF07690">
    <property type="entry name" value="MFS_1"/>
    <property type="match status" value="1"/>
</dbReference>
<dbReference type="RefSeq" id="XP_022245307.1">
    <property type="nucleotide sequence ID" value="XM_022389599.1"/>
</dbReference>
<dbReference type="InterPro" id="IPR011701">
    <property type="entry name" value="MFS"/>
</dbReference>
<feature type="transmembrane region" description="Helical" evidence="2">
    <location>
        <begin position="307"/>
        <end position="324"/>
    </location>
</feature>
<dbReference type="InterPro" id="IPR036259">
    <property type="entry name" value="MFS_trans_sf"/>
</dbReference>
<feature type="transmembrane region" description="Helical" evidence="2">
    <location>
        <begin position="433"/>
        <end position="455"/>
    </location>
</feature>
<evidence type="ECO:0000256" key="2">
    <source>
        <dbReference type="SAM" id="Phobius"/>
    </source>
</evidence>
<dbReference type="SUPFAM" id="SSF103473">
    <property type="entry name" value="MFS general substrate transporter"/>
    <property type="match status" value="1"/>
</dbReference>
<proteinExistence type="predicted"/>
<name>A0ABM1B9T0_LIMPO</name>
<dbReference type="Proteomes" id="UP000694941">
    <property type="component" value="Unplaced"/>
</dbReference>
<dbReference type="PANTHER" id="PTHR11360:SF312">
    <property type="entry name" value="KARMOISIN, ISOFORM B"/>
    <property type="match status" value="1"/>
</dbReference>
<feature type="transmembrane region" description="Helical" evidence="2">
    <location>
        <begin position="461"/>
        <end position="482"/>
    </location>
</feature>
<keyword evidence="3" id="KW-1185">Reference proteome</keyword>
<accession>A0ABM1B9T0</accession>
<feature type="transmembrane region" description="Helical" evidence="2">
    <location>
        <begin position="372"/>
        <end position="392"/>
    </location>
</feature>
<feature type="compositionally biased region" description="Basic and acidic residues" evidence="1">
    <location>
        <begin position="568"/>
        <end position="586"/>
    </location>
</feature>
<dbReference type="Gene3D" id="1.20.1250.20">
    <property type="entry name" value="MFS general substrate transporter like domains"/>
    <property type="match status" value="1"/>
</dbReference>
<organism evidence="3 4">
    <name type="scientific">Limulus polyphemus</name>
    <name type="common">Atlantic horseshoe crab</name>
    <dbReference type="NCBI Taxonomy" id="6850"/>
    <lineage>
        <taxon>Eukaryota</taxon>
        <taxon>Metazoa</taxon>
        <taxon>Ecdysozoa</taxon>
        <taxon>Arthropoda</taxon>
        <taxon>Chelicerata</taxon>
        <taxon>Merostomata</taxon>
        <taxon>Xiphosura</taxon>
        <taxon>Limulidae</taxon>
        <taxon>Limulus</taxon>
    </lineage>
</organism>
<gene>
    <name evidence="4 5" type="primary">LOC106462350</name>
</gene>
<feature type="transmembrane region" description="Helical" evidence="2">
    <location>
        <begin position="398"/>
        <end position="421"/>
    </location>
</feature>
<evidence type="ECO:0000313" key="4">
    <source>
        <dbReference type="RefSeq" id="XP_013777717.1"/>
    </source>
</evidence>
<reference evidence="4 5" key="1">
    <citation type="submission" date="2025-05" db="UniProtKB">
        <authorList>
            <consortium name="RefSeq"/>
        </authorList>
    </citation>
    <scope>IDENTIFICATION</scope>
    <source>
        <tissue evidence="4 5">Muscle</tissue>
    </source>
</reference>
<keyword evidence="2" id="KW-0472">Membrane</keyword>
<dbReference type="InterPro" id="IPR050327">
    <property type="entry name" value="Proton-linked_MCT"/>
</dbReference>
<feature type="region of interest" description="Disordered" evidence="1">
    <location>
        <begin position="559"/>
        <end position="586"/>
    </location>
</feature>